<dbReference type="Gramene" id="AET2Gv20544200.2">
    <property type="protein sequence ID" value="AET2Gv20544200.2"/>
    <property type="gene ID" value="AET2Gv20544200"/>
</dbReference>
<reference evidence="3" key="1">
    <citation type="journal article" date="2014" name="Science">
        <title>Ancient hybridizations among the ancestral genomes of bread wheat.</title>
        <authorList>
            <consortium name="International Wheat Genome Sequencing Consortium,"/>
            <person name="Marcussen T."/>
            <person name="Sandve S.R."/>
            <person name="Heier L."/>
            <person name="Spannagl M."/>
            <person name="Pfeifer M."/>
            <person name="Jakobsen K.S."/>
            <person name="Wulff B.B."/>
            <person name="Steuernagel B."/>
            <person name="Mayer K.F."/>
            <person name="Olsen O.A."/>
        </authorList>
    </citation>
    <scope>NUCLEOTIDE SEQUENCE [LARGE SCALE GENOMIC DNA]</scope>
    <source>
        <strain evidence="3">cv. AL8/78</strain>
    </source>
</reference>
<dbReference type="PANTHER" id="PTHR33116">
    <property type="entry name" value="REVERSE TRANSCRIPTASE ZINC-BINDING DOMAIN-CONTAINING PROTEIN-RELATED-RELATED"/>
    <property type="match status" value="1"/>
</dbReference>
<dbReference type="Pfam" id="PF13966">
    <property type="entry name" value="zf-RVT"/>
    <property type="match status" value="1"/>
</dbReference>
<evidence type="ECO:0000259" key="1">
    <source>
        <dbReference type="Pfam" id="PF13966"/>
    </source>
</evidence>
<dbReference type="EnsemblPlants" id="AET2Gv20544200.2">
    <property type="protein sequence ID" value="AET2Gv20544200.2"/>
    <property type="gene ID" value="AET2Gv20544200"/>
</dbReference>
<dbReference type="InterPro" id="IPR026960">
    <property type="entry name" value="RVT-Znf"/>
</dbReference>
<reference evidence="2" key="3">
    <citation type="journal article" date="2017" name="Nature">
        <title>Genome sequence of the progenitor of the wheat D genome Aegilops tauschii.</title>
        <authorList>
            <person name="Luo M.C."/>
            <person name="Gu Y.Q."/>
            <person name="Puiu D."/>
            <person name="Wang H."/>
            <person name="Twardziok S.O."/>
            <person name="Deal K.R."/>
            <person name="Huo N."/>
            <person name="Zhu T."/>
            <person name="Wang L."/>
            <person name="Wang Y."/>
            <person name="McGuire P.E."/>
            <person name="Liu S."/>
            <person name="Long H."/>
            <person name="Ramasamy R.K."/>
            <person name="Rodriguez J.C."/>
            <person name="Van S.L."/>
            <person name="Yuan L."/>
            <person name="Wang Z."/>
            <person name="Xia Z."/>
            <person name="Xiao L."/>
            <person name="Anderson O.D."/>
            <person name="Ouyang S."/>
            <person name="Liang Y."/>
            <person name="Zimin A.V."/>
            <person name="Pertea G."/>
            <person name="Qi P."/>
            <person name="Bennetzen J.L."/>
            <person name="Dai X."/>
            <person name="Dawson M.W."/>
            <person name="Muller H.G."/>
            <person name="Kugler K."/>
            <person name="Rivarola-Duarte L."/>
            <person name="Spannagl M."/>
            <person name="Mayer K.F.X."/>
            <person name="Lu F.H."/>
            <person name="Bevan M.W."/>
            <person name="Leroy P."/>
            <person name="Li P."/>
            <person name="You F.M."/>
            <person name="Sun Q."/>
            <person name="Liu Z."/>
            <person name="Lyons E."/>
            <person name="Wicker T."/>
            <person name="Salzberg S.L."/>
            <person name="Devos K.M."/>
            <person name="Dvorak J."/>
        </authorList>
    </citation>
    <scope>NUCLEOTIDE SEQUENCE [LARGE SCALE GENOMIC DNA]</scope>
    <source>
        <strain evidence="2">cv. AL8/78</strain>
    </source>
</reference>
<sequence length="270" mass="31122">MNKARRLATVKSVLCAIPIYQLLVFTPPIKTIKQLEKIEVGFLWAGREAANGGNCHVNWRRTCRPIELGGLGIPDLERTGLALRLRWLWLSRTDQTRAWSGLGLQFSADEWALFFACTQTVLGNSHTTLFWDDRWINGRAISEIAPQLHACIPKRKRKARTVAEGLHANALARDIEGTLDIQEIGQYIHLWSTLERTTLTEEPDQLLWKWTTSRSYSAKSCYKATFQGSIHSDSWKFIWKSWAPTRVRFFHWLADQDQCWTADRLARRGL</sequence>
<protein>
    <recommendedName>
        <fullName evidence="1">Reverse transcriptase zinc-binding domain-containing protein</fullName>
    </recommendedName>
</protein>
<organism evidence="2 3">
    <name type="scientific">Aegilops tauschii subsp. strangulata</name>
    <name type="common">Goatgrass</name>
    <dbReference type="NCBI Taxonomy" id="200361"/>
    <lineage>
        <taxon>Eukaryota</taxon>
        <taxon>Viridiplantae</taxon>
        <taxon>Streptophyta</taxon>
        <taxon>Embryophyta</taxon>
        <taxon>Tracheophyta</taxon>
        <taxon>Spermatophyta</taxon>
        <taxon>Magnoliopsida</taxon>
        <taxon>Liliopsida</taxon>
        <taxon>Poales</taxon>
        <taxon>Poaceae</taxon>
        <taxon>BOP clade</taxon>
        <taxon>Pooideae</taxon>
        <taxon>Triticodae</taxon>
        <taxon>Triticeae</taxon>
        <taxon>Triticinae</taxon>
        <taxon>Aegilops</taxon>
    </lineage>
</organism>
<dbReference type="PANTHER" id="PTHR33116:SF78">
    <property type="entry name" value="OS12G0587133 PROTEIN"/>
    <property type="match status" value="1"/>
</dbReference>
<evidence type="ECO:0000313" key="2">
    <source>
        <dbReference type="EnsemblPlants" id="AET2Gv20544200.2"/>
    </source>
</evidence>
<proteinExistence type="predicted"/>
<accession>A0A453BKH7</accession>
<reference evidence="2" key="4">
    <citation type="submission" date="2019-03" db="UniProtKB">
        <authorList>
            <consortium name="EnsemblPlants"/>
        </authorList>
    </citation>
    <scope>IDENTIFICATION</scope>
</reference>
<dbReference type="Proteomes" id="UP000015105">
    <property type="component" value="Chromosome 2D"/>
</dbReference>
<keyword evidence="3" id="KW-1185">Reference proteome</keyword>
<reference evidence="3" key="2">
    <citation type="journal article" date="2017" name="Nat. Plants">
        <title>The Aegilops tauschii genome reveals multiple impacts of transposons.</title>
        <authorList>
            <person name="Zhao G."/>
            <person name="Zou C."/>
            <person name="Li K."/>
            <person name="Wang K."/>
            <person name="Li T."/>
            <person name="Gao L."/>
            <person name="Zhang X."/>
            <person name="Wang H."/>
            <person name="Yang Z."/>
            <person name="Liu X."/>
            <person name="Jiang W."/>
            <person name="Mao L."/>
            <person name="Kong X."/>
            <person name="Jiao Y."/>
            <person name="Jia J."/>
        </authorList>
    </citation>
    <scope>NUCLEOTIDE SEQUENCE [LARGE SCALE GENOMIC DNA]</scope>
    <source>
        <strain evidence="3">cv. AL8/78</strain>
    </source>
</reference>
<feature type="domain" description="Reverse transcriptase zinc-binding" evidence="1">
    <location>
        <begin position="216"/>
        <end position="269"/>
    </location>
</feature>
<dbReference type="STRING" id="200361.A0A453BKH7"/>
<reference evidence="2" key="5">
    <citation type="journal article" date="2021" name="G3 (Bethesda)">
        <title>Aegilops tauschii genome assembly Aet v5.0 features greater sequence contiguity and improved annotation.</title>
        <authorList>
            <person name="Wang L."/>
            <person name="Zhu T."/>
            <person name="Rodriguez J.C."/>
            <person name="Deal K.R."/>
            <person name="Dubcovsky J."/>
            <person name="McGuire P.E."/>
            <person name="Lux T."/>
            <person name="Spannagl M."/>
            <person name="Mayer K.F.X."/>
            <person name="Baldrich P."/>
            <person name="Meyers B.C."/>
            <person name="Huo N."/>
            <person name="Gu Y.Q."/>
            <person name="Zhou H."/>
            <person name="Devos K.M."/>
            <person name="Bennetzen J.L."/>
            <person name="Unver T."/>
            <person name="Budak H."/>
            <person name="Gulick P.J."/>
            <person name="Galiba G."/>
            <person name="Kalapos B."/>
            <person name="Nelson D.R."/>
            <person name="Li P."/>
            <person name="You F.M."/>
            <person name="Luo M.C."/>
            <person name="Dvorak J."/>
        </authorList>
    </citation>
    <scope>NUCLEOTIDE SEQUENCE [LARGE SCALE GENOMIC DNA]</scope>
    <source>
        <strain evidence="2">cv. AL8/78</strain>
    </source>
</reference>
<name>A0A453BKH7_AEGTS</name>
<evidence type="ECO:0000313" key="3">
    <source>
        <dbReference type="Proteomes" id="UP000015105"/>
    </source>
</evidence>
<dbReference type="AlphaFoldDB" id="A0A453BKH7"/>